<keyword evidence="4" id="KW-1185">Reference proteome</keyword>
<dbReference type="InterPro" id="IPR018961">
    <property type="entry name" value="DnaJ_homolog_subfam-C_membr-28"/>
</dbReference>
<dbReference type="OrthoDB" id="3395286at2"/>
<accession>A0A542YTN7</accession>
<protein>
    <submittedName>
        <fullName evidence="3">Uncharacterized protein DUF1992</fullName>
    </submittedName>
</protein>
<dbReference type="AlphaFoldDB" id="A0A542YTN7"/>
<organism evidence="3 4">
    <name type="scientific">Ornithinicoccus hortensis</name>
    <dbReference type="NCBI Taxonomy" id="82346"/>
    <lineage>
        <taxon>Bacteria</taxon>
        <taxon>Bacillati</taxon>
        <taxon>Actinomycetota</taxon>
        <taxon>Actinomycetes</taxon>
        <taxon>Micrococcales</taxon>
        <taxon>Intrasporangiaceae</taxon>
        <taxon>Ornithinicoccus</taxon>
    </lineage>
</organism>
<reference evidence="3 4" key="1">
    <citation type="submission" date="2019-06" db="EMBL/GenBank/DDBJ databases">
        <title>Sequencing the genomes of 1000 actinobacteria strains.</title>
        <authorList>
            <person name="Klenk H.-P."/>
        </authorList>
    </citation>
    <scope>NUCLEOTIDE SEQUENCE [LARGE SCALE GENOMIC DNA]</scope>
    <source>
        <strain evidence="3 4">DSM 12335</strain>
    </source>
</reference>
<evidence type="ECO:0000313" key="4">
    <source>
        <dbReference type="Proteomes" id="UP000319516"/>
    </source>
</evidence>
<dbReference type="Proteomes" id="UP000319516">
    <property type="component" value="Unassembled WGS sequence"/>
</dbReference>
<evidence type="ECO:0000259" key="2">
    <source>
        <dbReference type="Pfam" id="PF09350"/>
    </source>
</evidence>
<feature type="region of interest" description="Disordered" evidence="1">
    <location>
        <begin position="1"/>
        <end position="28"/>
    </location>
</feature>
<gene>
    <name evidence="3" type="ORF">FB467_2573</name>
</gene>
<feature type="domain" description="DnaJ homologue subfamily C member 28 conserved" evidence="2">
    <location>
        <begin position="36"/>
        <end position="105"/>
    </location>
</feature>
<comment type="caution">
    <text evidence="3">The sequence shown here is derived from an EMBL/GenBank/DDBJ whole genome shotgun (WGS) entry which is preliminary data.</text>
</comment>
<dbReference type="Pfam" id="PF09350">
    <property type="entry name" value="DJC28_CD"/>
    <property type="match status" value="1"/>
</dbReference>
<dbReference type="EMBL" id="VFOP01000001">
    <property type="protein sequence ID" value="TQL51427.1"/>
    <property type="molecule type" value="Genomic_DNA"/>
</dbReference>
<name>A0A542YTN7_9MICO</name>
<evidence type="ECO:0000313" key="3">
    <source>
        <dbReference type="EMBL" id="TQL51427.1"/>
    </source>
</evidence>
<proteinExistence type="predicted"/>
<evidence type="ECO:0000256" key="1">
    <source>
        <dbReference type="SAM" id="MobiDB-lite"/>
    </source>
</evidence>
<sequence length="193" mass="21676">MSGPEPGRTDQARAVPDQAEAATARPRMDLQKIETWVDHAIQQAQRNGDFDDLPGAGKPLDRIDRAGDDPDWWIKGLIQREKLDMTGALPTALALRRERSTFPEALVELAEEAQVRQRLEDFNERVLADRRKPYFGTGSPVVVGRVDIEEMVAAWREAREAHQAVTAESAGEPATVDGAAPRRRWWQRTWNTG</sequence>